<feature type="compositionally biased region" description="Low complexity" evidence="3">
    <location>
        <begin position="528"/>
        <end position="538"/>
    </location>
</feature>
<evidence type="ECO:0000256" key="3">
    <source>
        <dbReference type="SAM" id="MobiDB-lite"/>
    </source>
</evidence>
<feature type="compositionally biased region" description="Acidic residues" evidence="3">
    <location>
        <begin position="391"/>
        <end position="415"/>
    </location>
</feature>
<dbReference type="Pfam" id="PF14389">
    <property type="entry name" value="Lzipper-MIP1"/>
    <property type="match status" value="1"/>
</dbReference>
<reference evidence="6 7" key="1">
    <citation type="submission" date="2023-10" db="EMBL/GenBank/DDBJ databases">
        <title>Chromosome-scale genome assembly provides insights into flower coloration mechanisms of Canna indica.</title>
        <authorList>
            <person name="Li C."/>
        </authorList>
    </citation>
    <scope>NUCLEOTIDE SEQUENCE [LARGE SCALE GENOMIC DNA]</scope>
    <source>
        <tissue evidence="6">Flower</tissue>
    </source>
</reference>
<dbReference type="Pfam" id="PF00169">
    <property type="entry name" value="PH"/>
    <property type="match status" value="1"/>
</dbReference>
<feature type="region of interest" description="Disordered" evidence="3">
    <location>
        <begin position="777"/>
        <end position="796"/>
    </location>
</feature>
<dbReference type="GO" id="GO:0005096">
    <property type="term" value="F:GTPase activator activity"/>
    <property type="evidence" value="ECO:0007669"/>
    <property type="project" value="UniProtKB-KW"/>
</dbReference>
<keyword evidence="7" id="KW-1185">Reference proteome</keyword>
<dbReference type="InterPro" id="IPR008936">
    <property type="entry name" value="Rho_GTPase_activation_prot"/>
</dbReference>
<name>A0AAQ3K9T4_9LILI</name>
<feature type="region of interest" description="Disordered" evidence="3">
    <location>
        <begin position="517"/>
        <end position="575"/>
    </location>
</feature>
<evidence type="ECO:0000313" key="6">
    <source>
        <dbReference type="EMBL" id="WOL03934.1"/>
    </source>
</evidence>
<feature type="region of interest" description="Disordered" evidence="3">
    <location>
        <begin position="828"/>
        <end position="875"/>
    </location>
</feature>
<feature type="coiled-coil region" evidence="2">
    <location>
        <begin position="628"/>
        <end position="687"/>
    </location>
</feature>
<feature type="domain" description="Rho-GAP" evidence="5">
    <location>
        <begin position="176"/>
        <end position="375"/>
    </location>
</feature>
<dbReference type="SUPFAM" id="SSF48350">
    <property type="entry name" value="GTPase activation domain, GAP"/>
    <property type="match status" value="1"/>
</dbReference>
<dbReference type="PANTHER" id="PTHR46265">
    <property type="entry name" value="RHO GTPASE-ACTIVATING PROTEIN 7"/>
    <property type="match status" value="1"/>
</dbReference>
<dbReference type="InterPro" id="IPR025757">
    <property type="entry name" value="MIP1_Leuzipper"/>
</dbReference>
<proteinExistence type="predicted"/>
<feature type="compositionally biased region" description="Polar residues" evidence="3">
    <location>
        <begin position="476"/>
        <end position="487"/>
    </location>
</feature>
<feature type="domain" description="PH" evidence="4">
    <location>
        <begin position="20"/>
        <end position="117"/>
    </location>
</feature>
<dbReference type="Gene3D" id="1.10.555.10">
    <property type="entry name" value="Rho GTPase activation protein"/>
    <property type="match status" value="1"/>
</dbReference>
<accession>A0AAQ3K9T4</accession>
<dbReference type="PROSITE" id="PS50003">
    <property type="entry name" value="PH_DOMAIN"/>
    <property type="match status" value="1"/>
</dbReference>
<dbReference type="Pfam" id="PF00620">
    <property type="entry name" value="RhoGAP"/>
    <property type="match status" value="1"/>
</dbReference>
<dbReference type="InterPro" id="IPR000198">
    <property type="entry name" value="RhoGAP_dom"/>
</dbReference>
<evidence type="ECO:0000259" key="5">
    <source>
        <dbReference type="PROSITE" id="PS50238"/>
    </source>
</evidence>
<dbReference type="InterPro" id="IPR001849">
    <property type="entry name" value="PH_domain"/>
</dbReference>
<feature type="region of interest" description="Disordered" evidence="3">
    <location>
        <begin position="468"/>
        <end position="495"/>
    </location>
</feature>
<feature type="region of interest" description="Disordered" evidence="3">
    <location>
        <begin position="889"/>
        <end position="919"/>
    </location>
</feature>
<dbReference type="GO" id="GO:0007165">
    <property type="term" value="P:signal transduction"/>
    <property type="evidence" value="ECO:0007669"/>
    <property type="project" value="InterPro"/>
</dbReference>
<organism evidence="6 7">
    <name type="scientific">Canna indica</name>
    <name type="common">Indian-shot</name>
    <dbReference type="NCBI Taxonomy" id="4628"/>
    <lineage>
        <taxon>Eukaryota</taxon>
        <taxon>Viridiplantae</taxon>
        <taxon>Streptophyta</taxon>
        <taxon>Embryophyta</taxon>
        <taxon>Tracheophyta</taxon>
        <taxon>Spermatophyta</taxon>
        <taxon>Magnoliopsida</taxon>
        <taxon>Liliopsida</taxon>
        <taxon>Zingiberales</taxon>
        <taxon>Cannaceae</taxon>
        <taxon>Canna</taxon>
    </lineage>
</organism>
<dbReference type="SUPFAM" id="SSF50729">
    <property type="entry name" value="PH domain-like"/>
    <property type="match status" value="1"/>
</dbReference>
<sequence>MDVRRDRGWRRQCTQETAKGQVVDGGIGWTSWKKRWFILTRTSLVFYRVDPGTLPPKGNETNSTLGGIDLNNSGSVVVKADKKLLTVLFPDGRTFTLKAETSEDLYEWKAALESALAQAPSAALAMGQNGIFQNDTTESVEATDEPCTEKEPEQSTVVGTDMELAKNTVLGRPILLALEEIDGSPSFLEKALQFIEDHGTKVEGILRQSADVEEVKHRVREYEQGKVEFSSDEDAHVIGDCIKYVLREMPSSPVPASCCTALVDAYRTERGRRVDAIRSAIYETFPEPNRVLMQRILKMMQTVAAHKLQNRMSLSAIAACMAPLLLRPLLAGDCEFEDDFSMGGDGSIQLLKAAAAANHAQLIVIILLEEFDKIFDEDLLESGSMSSELYSDSEDDYVEDDDLTDNEVPEDDGDHDEYNSNDASTDNDISEDEGSHNAHNSNDDSSEIDIPEDDKYHDQHNHLKAHIGDSEHSCSELISESHSNTGSGPHDNKLKDNQKIESAPVQEGDVLDATKSHANTSVHKLHKSSTTSGISSRDSSAHKYEVLHNGNNNATASHGGVSHESTDDSPKYSRMQSVSLPLETGKVAEKSNETATSAKRPTVWGRAPARKNLSMESIDLPNEDEIALQKLENTVNDLKNKIDKEAKENVVLQESLERRKEALYERRLALEQEVERLQEQLQNERDFRASLESGLMNKRAGDVTFPSIDNKKVADLHGHLNNQPNQSYASLCESCGKHLYSRDHSAEKNQGEDIRSTSLVDQREKFLKQADASSGAAYLTQNGTGSPVSSTTSYSDQSTITISESLSKNSTCMAENIKVNCENVETQCRDSVSPSDGQSSQEQRTNIPKGSVEVGDNKTSKEFSSSLPNKQSPVMQWPSSTALNILKSQSHDGVSSSEELAAEERLSPTTEEPFASSSALAKLTNRLNFLKERRAQLAIGLQTAQNIRASSPDGPPPTSNPPTSDSR</sequence>
<dbReference type="InterPro" id="IPR052799">
    <property type="entry name" value="Rho_GAP_Regulators"/>
</dbReference>
<dbReference type="CDD" id="cd00159">
    <property type="entry name" value="RhoGAP"/>
    <property type="match status" value="1"/>
</dbReference>
<gene>
    <name evidence="6" type="ORF">Cni_G12654</name>
</gene>
<feature type="compositionally biased region" description="Polar residues" evidence="3">
    <location>
        <begin position="862"/>
        <end position="875"/>
    </location>
</feature>
<protein>
    <submittedName>
        <fullName evidence="6">Rho GTPase-activating protein 6-like isoform X1</fullName>
    </submittedName>
</protein>
<dbReference type="PROSITE" id="PS50238">
    <property type="entry name" value="RHOGAP"/>
    <property type="match status" value="1"/>
</dbReference>
<feature type="compositionally biased region" description="Polar residues" evidence="3">
    <location>
        <begin position="779"/>
        <end position="796"/>
    </location>
</feature>
<keyword evidence="1" id="KW-0343">GTPase activation</keyword>
<evidence type="ECO:0000259" key="4">
    <source>
        <dbReference type="PROSITE" id="PS50003"/>
    </source>
</evidence>
<dbReference type="AlphaFoldDB" id="A0AAQ3K9T4"/>
<evidence type="ECO:0000256" key="2">
    <source>
        <dbReference type="SAM" id="Coils"/>
    </source>
</evidence>
<evidence type="ECO:0000256" key="1">
    <source>
        <dbReference type="ARBA" id="ARBA00022468"/>
    </source>
</evidence>
<feature type="compositionally biased region" description="Polar residues" evidence="3">
    <location>
        <begin position="828"/>
        <end position="848"/>
    </location>
</feature>
<feature type="region of interest" description="Disordered" evidence="3">
    <location>
        <begin position="941"/>
        <end position="967"/>
    </location>
</feature>
<dbReference type="Gene3D" id="2.30.29.30">
    <property type="entry name" value="Pleckstrin-homology domain (PH domain)/Phosphotyrosine-binding domain (PTB)"/>
    <property type="match status" value="1"/>
</dbReference>
<dbReference type="CDD" id="cd00821">
    <property type="entry name" value="PH"/>
    <property type="match status" value="1"/>
</dbReference>
<dbReference type="EMBL" id="CP136893">
    <property type="protein sequence ID" value="WOL03934.1"/>
    <property type="molecule type" value="Genomic_DNA"/>
</dbReference>
<evidence type="ECO:0000313" key="7">
    <source>
        <dbReference type="Proteomes" id="UP001327560"/>
    </source>
</evidence>
<dbReference type="InterPro" id="IPR011993">
    <property type="entry name" value="PH-like_dom_sf"/>
</dbReference>
<feature type="region of interest" description="Disordered" evidence="3">
    <location>
        <begin position="385"/>
        <end position="454"/>
    </location>
</feature>
<dbReference type="SMART" id="SM00233">
    <property type="entry name" value="PH"/>
    <property type="match status" value="1"/>
</dbReference>
<dbReference type="Proteomes" id="UP001327560">
    <property type="component" value="Chromosome 4"/>
</dbReference>
<dbReference type="PANTHER" id="PTHR46265:SF2">
    <property type="entry name" value="RHO GTPASE-ACTIVATING PROTEIN 7"/>
    <property type="match status" value="1"/>
</dbReference>
<dbReference type="SMART" id="SM00324">
    <property type="entry name" value="RhoGAP"/>
    <property type="match status" value="1"/>
</dbReference>
<keyword evidence="2" id="KW-0175">Coiled coil</keyword>